<evidence type="ECO:0000256" key="10">
    <source>
        <dbReference type="ARBA" id="ARBA00049886"/>
    </source>
</evidence>
<dbReference type="PANTHER" id="PTHR38011">
    <property type="entry name" value="DIHYDROFOLATE REDUCTASE FAMILY PROTEIN (AFU_ORTHOLOGUE AFUA_8G06820)"/>
    <property type="match status" value="1"/>
</dbReference>
<evidence type="ECO:0000313" key="12">
    <source>
        <dbReference type="EMBL" id="MBE1609391.1"/>
    </source>
</evidence>
<evidence type="ECO:0000256" key="7">
    <source>
        <dbReference type="ARBA" id="ARBA00022857"/>
    </source>
</evidence>
<evidence type="ECO:0000256" key="4">
    <source>
        <dbReference type="ARBA" id="ARBA00007417"/>
    </source>
</evidence>
<evidence type="ECO:0000256" key="8">
    <source>
        <dbReference type="ARBA" id="ARBA00023002"/>
    </source>
</evidence>
<comment type="catalytic activity">
    <reaction evidence="10">
        <text>2,5-diamino-6-hydroxy-4-(5-phosphoribosylamino)-pyrimidine + H2O + H(+) = 5-amino-6-(5-phospho-D-ribosylamino)uracil + NH4(+)</text>
        <dbReference type="Rhea" id="RHEA:21868"/>
        <dbReference type="ChEBI" id="CHEBI:15377"/>
        <dbReference type="ChEBI" id="CHEBI:15378"/>
        <dbReference type="ChEBI" id="CHEBI:28938"/>
        <dbReference type="ChEBI" id="CHEBI:58453"/>
        <dbReference type="ChEBI" id="CHEBI:58614"/>
        <dbReference type="EC" id="3.5.4.26"/>
    </reaction>
</comment>
<dbReference type="InterPro" id="IPR016193">
    <property type="entry name" value="Cytidine_deaminase-like"/>
</dbReference>
<accession>A0A927RLN8</accession>
<reference evidence="12" key="1">
    <citation type="submission" date="2020-10" db="EMBL/GenBank/DDBJ databases">
        <title>Sequencing the genomes of 1000 actinobacteria strains.</title>
        <authorList>
            <person name="Klenk H.-P."/>
        </authorList>
    </citation>
    <scope>NUCLEOTIDE SEQUENCE</scope>
    <source>
        <strain evidence="12">DSM 45354</strain>
    </source>
</reference>
<dbReference type="GO" id="GO:0008835">
    <property type="term" value="F:diaminohydroxyphosphoribosylaminopyrimidine deaminase activity"/>
    <property type="evidence" value="ECO:0007669"/>
    <property type="project" value="UniProtKB-EC"/>
</dbReference>
<proteinExistence type="inferred from homology"/>
<evidence type="ECO:0000313" key="13">
    <source>
        <dbReference type="Proteomes" id="UP000638648"/>
    </source>
</evidence>
<dbReference type="Pfam" id="PF01872">
    <property type="entry name" value="RibD_C"/>
    <property type="match status" value="1"/>
</dbReference>
<feature type="domain" description="CMP/dCMP-type deaminase" evidence="11">
    <location>
        <begin position="225"/>
        <end position="351"/>
    </location>
</feature>
<dbReference type="GO" id="GO:0008703">
    <property type="term" value="F:5-amino-6-(5-phosphoribosylamino)uracil reductase activity"/>
    <property type="evidence" value="ECO:0007669"/>
    <property type="project" value="UniProtKB-EC"/>
</dbReference>
<comment type="function">
    <text evidence="1">Converts 2,5-diamino-6-(ribosylamino)-4(3h)-pyrimidinone 5'-phosphate into 5-amino-6-(ribosylamino)-2,4(1h,3h)-pyrimidinedione 5'-phosphate.</text>
</comment>
<evidence type="ECO:0000256" key="3">
    <source>
        <dbReference type="ARBA" id="ARBA00005259"/>
    </source>
</evidence>
<evidence type="ECO:0000256" key="9">
    <source>
        <dbReference type="ARBA" id="ARBA00049861"/>
    </source>
</evidence>
<dbReference type="PANTHER" id="PTHR38011:SF7">
    <property type="entry name" value="2,5-DIAMINO-6-RIBOSYLAMINO-4(3H)-PYRIMIDINONE 5'-PHOSPHATE REDUCTASE"/>
    <property type="match status" value="1"/>
</dbReference>
<dbReference type="CDD" id="cd01284">
    <property type="entry name" value="Riboflavin_deaminase-reductase"/>
    <property type="match status" value="1"/>
</dbReference>
<protein>
    <recommendedName>
        <fullName evidence="6">Riboflavin biosynthesis protein RibD</fullName>
        <ecNumber evidence="5">3.5.4.26</ecNumber>
    </recommendedName>
</protein>
<dbReference type="InterPro" id="IPR002734">
    <property type="entry name" value="RibDG_C"/>
</dbReference>
<dbReference type="InterPro" id="IPR024072">
    <property type="entry name" value="DHFR-like_dom_sf"/>
</dbReference>
<evidence type="ECO:0000259" key="11">
    <source>
        <dbReference type="PROSITE" id="PS51747"/>
    </source>
</evidence>
<dbReference type="SUPFAM" id="SSF53927">
    <property type="entry name" value="Cytidine deaminase-like"/>
    <property type="match status" value="1"/>
</dbReference>
<dbReference type="EC" id="3.5.4.26" evidence="5"/>
<dbReference type="EMBL" id="JADBEM010000001">
    <property type="protein sequence ID" value="MBE1609391.1"/>
    <property type="molecule type" value="Genomic_DNA"/>
</dbReference>
<dbReference type="InterPro" id="IPR050765">
    <property type="entry name" value="Riboflavin_Biosynth_HTPR"/>
</dbReference>
<organism evidence="12 13">
    <name type="scientific">Actinopolymorpha pittospori</name>
    <dbReference type="NCBI Taxonomy" id="648752"/>
    <lineage>
        <taxon>Bacteria</taxon>
        <taxon>Bacillati</taxon>
        <taxon>Actinomycetota</taxon>
        <taxon>Actinomycetes</taxon>
        <taxon>Propionibacteriales</taxon>
        <taxon>Actinopolymorphaceae</taxon>
        <taxon>Actinopolymorpha</taxon>
    </lineage>
</organism>
<evidence type="ECO:0000256" key="6">
    <source>
        <dbReference type="ARBA" id="ARBA00019930"/>
    </source>
</evidence>
<dbReference type="RefSeq" id="WP_192752974.1">
    <property type="nucleotide sequence ID" value="NZ_BAABJL010000214.1"/>
</dbReference>
<dbReference type="Proteomes" id="UP000638648">
    <property type="component" value="Unassembled WGS sequence"/>
</dbReference>
<comment type="similarity">
    <text evidence="3">In the N-terminal section; belongs to the cytidine and deoxycytidylate deaminase family.</text>
</comment>
<dbReference type="SUPFAM" id="SSF53597">
    <property type="entry name" value="Dihydrofolate reductase-like"/>
    <property type="match status" value="1"/>
</dbReference>
<keyword evidence="8 12" id="KW-0560">Oxidoreductase</keyword>
<comment type="pathway">
    <text evidence="2">Cofactor biosynthesis; riboflavin biosynthesis; 5-amino-6-(D-ribitylamino)uracil from GTP: step 2/4.</text>
</comment>
<evidence type="ECO:0000256" key="2">
    <source>
        <dbReference type="ARBA" id="ARBA00004882"/>
    </source>
</evidence>
<dbReference type="AlphaFoldDB" id="A0A927RLN8"/>
<dbReference type="Pfam" id="PF00383">
    <property type="entry name" value="dCMP_cyt_deam_1"/>
    <property type="match status" value="1"/>
</dbReference>
<dbReference type="Gene3D" id="3.40.140.10">
    <property type="entry name" value="Cytidine Deaminase, domain 2"/>
    <property type="match status" value="1"/>
</dbReference>
<evidence type="ECO:0000256" key="1">
    <source>
        <dbReference type="ARBA" id="ARBA00002151"/>
    </source>
</evidence>
<comment type="caution">
    <text evidence="12">The sequence shown here is derived from an EMBL/GenBank/DDBJ whole genome shotgun (WGS) entry which is preliminary data.</text>
</comment>
<dbReference type="PROSITE" id="PS51747">
    <property type="entry name" value="CYT_DCMP_DEAMINASES_2"/>
    <property type="match status" value="1"/>
</dbReference>
<dbReference type="GO" id="GO:0009231">
    <property type="term" value="P:riboflavin biosynthetic process"/>
    <property type="evidence" value="ECO:0007669"/>
    <property type="project" value="InterPro"/>
</dbReference>
<comment type="similarity">
    <text evidence="4">In the C-terminal section; belongs to the HTP reductase family.</text>
</comment>
<name>A0A927RLN8_9ACTN</name>
<sequence>MPRRPYVVASAAMSVDGYLDDGDVTRLLLSNDADFDRVDDVRASCDAILVGAETIRRDDPRLLVRSSLRRQARVAAGRPANPWKVTLTGSGDLDPNAAFFTAGEAGRIVYAAGGTAGSLTDRLGDLAVVVDLGERLDLSALLADLWVRGIRRLLVEGGSRIHTEFLTAGLVDELHLVVAPFFVGDPDGTRFVGAGTFPHGPDQRMRLAEVRQIGDVVLARYLLAAADHFWLREAIELSRLCPRTESAYAVGAVIVDAEGRELARGYSRETDPNDHAEEVALSRVPPGDPRLATATLYSSLEPCTSRASRPRPCAELTLAAGIRRVVIAWREPALFVDCHGVEQLREAGAEVVEIPELAPLVREINAHLFTADR</sequence>
<evidence type="ECO:0000256" key="5">
    <source>
        <dbReference type="ARBA" id="ARBA00012766"/>
    </source>
</evidence>
<comment type="catalytic activity">
    <reaction evidence="9">
        <text>5-amino-6-(5-phospho-D-ribitylamino)uracil + NADP(+) = 5-amino-6-(5-phospho-D-ribosylamino)uracil + NADPH + H(+)</text>
        <dbReference type="Rhea" id="RHEA:17845"/>
        <dbReference type="ChEBI" id="CHEBI:15378"/>
        <dbReference type="ChEBI" id="CHEBI:57783"/>
        <dbReference type="ChEBI" id="CHEBI:58349"/>
        <dbReference type="ChEBI" id="CHEBI:58421"/>
        <dbReference type="ChEBI" id="CHEBI:58453"/>
        <dbReference type="EC" id="1.1.1.193"/>
    </reaction>
</comment>
<keyword evidence="13" id="KW-1185">Reference proteome</keyword>
<keyword evidence="7" id="KW-0521">NADP</keyword>
<gene>
    <name evidence="12" type="ORF">HEB94_006239</name>
</gene>
<dbReference type="InterPro" id="IPR002125">
    <property type="entry name" value="CMP_dCMP_dom"/>
</dbReference>
<dbReference type="Gene3D" id="3.40.430.10">
    <property type="entry name" value="Dihydrofolate Reductase, subunit A"/>
    <property type="match status" value="1"/>
</dbReference>